<evidence type="ECO:0000313" key="2">
    <source>
        <dbReference type="Proteomes" id="UP000241899"/>
    </source>
</evidence>
<dbReference type="AlphaFoldDB" id="A0A2T4JAI9"/>
<dbReference type="Proteomes" id="UP000241899">
    <property type="component" value="Unassembled WGS sequence"/>
</dbReference>
<name>A0A2T4JAI9_9RHOB</name>
<evidence type="ECO:0000313" key="1">
    <source>
        <dbReference type="EMBL" id="PTE14912.1"/>
    </source>
</evidence>
<gene>
    <name evidence="1" type="ORF">C5F46_14390</name>
</gene>
<reference evidence="1 2" key="1">
    <citation type="submission" date="2018-03" db="EMBL/GenBank/DDBJ databases">
        <title>Rhodobacter veldkampii.</title>
        <authorList>
            <person name="Meyer T.E."/>
            <person name="Miller S."/>
            <person name="Lodha T."/>
            <person name="Gandham S."/>
            <person name="Chintalapati S."/>
            <person name="Chintalapati V.R."/>
        </authorList>
    </citation>
    <scope>NUCLEOTIDE SEQUENCE [LARGE SCALE GENOMIC DNA]</scope>
    <source>
        <strain evidence="1 2">DSM 11550</strain>
    </source>
</reference>
<keyword evidence="2" id="KW-1185">Reference proteome</keyword>
<dbReference type="EMBL" id="PZKF01000050">
    <property type="protein sequence ID" value="PTE14912.1"/>
    <property type="molecule type" value="Genomic_DNA"/>
</dbReference>
<protein>
    <submittedName>
        <fullName evidence="1">Uncharacterized protein</fullName>
    </submittedName>
</protein>
<sequence length="123" mass="13156">MPQVISRFQARAALLQAGLLEQAEAAVMAADALTRIAWIDAVEFRRASPTIASLATVLGLPCQRSLGRQVVGLHAMPSRHLVHHDAGHQRLGTIRPFASSDQRHLVAGAARISTNPTASILHS</sequence>
<dbReference type="RefSeq" id="WP_107326033.1">
    <property type="nucleotide sequence ID" value="NZ_NHSP01000058.1"/>
</dbReference>
<proteinExistence type="predicted"/>
<organism evidence="1 2">
    <name type="scientific">Phaeovulum veldkampii DSM 11550</name>
    <dbReference type="NCBI Taxonomy" id="1185920"/>
    <lineage>
        <taxon>Bacteria</taxon>
        <taxon>Pseudomonadati</taxon>
        <taxon>Pseudomonadota</taxon>
        <taxon>Alphaproteobacteria</taxon>
        <taxon>Rhodobacterales</taxon>
        <taxon>Paracoccaceae</taxon>
        <taxon>Phaeovulum</taxon>
    </lineage>
</organism>
<comment type="caution">
    <text evidence="1">The sequence shown here is derived from an EMBL/GenBank/DDBJ whole genome shotgun (WGS) entry which is preliminary data.</text>
</comment>
<accession>A0A2T4JAI9</accession>